<dbReference type="RefSeq" id="XP_039128056.1">
    <property type="nucleotide sequence ID" value="XM_039272122.1"/>
</dbReference>
<protein>
    <submittedName>
        <fullName evidence="2">Uncharacterized protein LOC120264314</fullName>
    </submittedName>
</protein>
<reference evidence="2" key="1">
    <citation type="submission" date="2025-08" db="UniProtKB">
        <authorList>
            <consortium name="RefSeq"/>
        </authorList>
    </citation>
    <scope>IDENTIFICATION</scope>
</reference>
<name>A0AB40BN83_DIOCR</name>
<gene>
    <name evidence="2" type="primary">LOC120264314</name>
</gene>
<keyword evidence="1" id="KW-1185">Reference proteome</keyword>
<proteinExistence type="predicted"/>
<evidence type="ECO:0000313" key="1">
    <source>
        <dbReference type="Proteomes" id="UP001515500"/>
    </source>
</evidence>
<sequence length="151" mass="16851">MSLPVMILFPKKQGLKPCRWFLFHTLSQQHGQLRCPYVIHQGTGEAYDLVTTTEAEEHRVKSGFLLDIIISKGVATLQLLPSEDEALRVWRDAFLVLGLRHGRGGGDDGIARKTWPFWAQCVSIVNDNPFISDRVSTLCDKISDPLSSSAS</sequence>
<dbReference type="Proteomes" id="UP001515500">
    <property type="component" value="Chromosome 7"/>
</dbReference>
<evidence type="ECO:0000313" key="2">
    <source>
        <dbReference type="RefSeq" id="XP_039128056.1"/>
    </source>
</evidence>
<accession>A0AB40BN83</accession>
<dbReference type="GeneID" id="120264314"/>
<dbReference type="AlphaFoldDB" id="A0AB40BN83"/>
<organism evidence="1 2">
    <name type="scientific">Dioscorea cayennensis subsp. rotundata</name>
    <name type="common">White Guinea yam</name>
    <name type="synonym">Dioscorea rotundata</name>
    <dbReference type="NCBI Taxonomy" id="55577"/>
    <lineage>
        <taxon>Eukaryota</taxon>
        <taxon>Viridiplantae</taxon>
        <taxon>Streptophyta</taxon>
        <taxon>Embryophyta</taxon>
        <taxon>Tracheophyta</taxon>
        <taxon>Spermatophyta</taxon>
        <taxon>Magnoliopsida</taxon>
        <taxon>Liliopsida</taxon>
        <taxon>Dioscoreales</taxon>
        <taxon>Dioscoreaceae</taxon>
        <taxon>Dioscorea</taxon>
    </lineage>
</organism>